<feature type="signal peptide" evidence="2">
    <location>
        <begin position="1"/>
        <end position="26"/>
    </location>
</feature>
<evidence type="ECO:0000256" key="2">
    <source>
        <dbReference type="SAM" id="SignalP"/>
    </source>
</evidence>
<gene>
    <name evidence="3" type="ORF">FM042_01295</name>
</gene>
<dbReference type="RefSeq" id="WP_143233950.1">
    <property type="nucleotide sequence ID" value="NZ_VJWL01000001.1"/>
</dbReference>
<name>A0A552X3A6_9GAMM</name>
<accession>A0A552X3A6</accession>
<sequence length="436" mass="48017">MKLTTLPAIKMSAVAVAAALALSACGENLSVELTDPPTGGGHDHDHDHGDRTGRLVFSSHDSDHAYVLDLHDEEIIADFHLAGPAASIYPSPGYRYAIAIERSAGVVSFIDSGFETEAHGDHGHYHEHDPALLDFQLFGELPTHYDWFETRGAVFFDGVPGVAGKVKALSDHSLSEDRVLATLELERNQHGAAEIRGNDLFVSYRSADSDGVLPDFVEVYERHSDHFDFIQRFEEPCEGLHGSAITSLYVTFGCRDGVLVITEGDDGYVADKLANDAMITEAGSRIGTLYAHDNTQNFVGRAAHELYWLHLDDGDMHHIEWRGEENAEAQVRAAGFNYSGNRFAILDSTGHLTIVRFRTDHYEIQSVLHVIDEMGDHAPTMAFSPINHDAFITDPVAQEVIIVDLHDGEVEDRIELGFSPAAVSWHGFLEDDGHDH</sequence>
<dbReference type="PROSITE" id="PS51257">
    <property type="entry name" value="PROKAR_LIPOPROTEIN"/>
    <property type="match status" value="1"/>
</dbReference>
<dbReference type="InterPro" id="IPR011048">
    <property type="entry name" value="Haem_d1_sf"/>
</dbReference>
<dbReference type="EMBL" id="VJWL01000001">
    <property type="protein sequence ID" value="TRW49528.1"/>
    <property type="molecule type" value="Genomic_DNA"/>
</dbReference>
<feature type="region of interest" description="Disordered" evidence="1">
    <location>
        <begin position="33"/>
        <end position="52"/>
    </location>
</feature>
<keyword evidence="4" id="KW-1185">Reference proteome</keyword>
<proteinExistence type="predicted"/>
<evidence type="ECO:0000313" key="3">
    <source>
        <dbReference type="EMBL" id="TRW49528.1"/>
    </source>
</evidence>
<reference evidence="3 4" key="1">
    <citation type="submission" date="2019-07" db="EMBL/GenBank/DDBJ databases">
        <authorList>
            <person name="Yang M."/>
            <person name="Zhao D."/>
            <person name="Xiang H."/>
        </authorList>
    </citation>
    <scope>NUCLEOTIDE SEQUENCE [LARGE SCALE GENOMIC DNA]</scope>
    <source>
        <strain evidence="3 4">IM1326</strain>
    </source>
</reference>
<organism evidence="3 4">
    <name type="scientific">Aliidiomarina halalkaliphila</name>
    <dbReference type="NCBI Taxonomy" id="2593535"/>
    <lineage>
        <taxon>Bacteria</taxon>
        <taxon>Pseudomonadati</taxon>
        <taxon>Pseudomonadota</taxon>
        <taxon>Gammaproteobacteria</taxon>
        <taxon>Alteromonadales</taxon>
        <taxon>Idiomarinaceae</taxon>
        <taxon>Aliidiomarina</taxon>
    </lineage>
</organism>
<evidence type="ECO:0000313" key="4">
    <source>
        <dbReference type="Proteomes" id="UP000320359"/>
    </source>
</evidence>
<comment type="caution">
    <text evidence="3">The sequence shown here is derived from an EMBL/GenBank/DDBJ whole genome shotgun (WGS) entry which is preliminary data.</text>
</comment>
<dbReference type="InterPro" id="IPR011044">
    <property type="entry name" value="Quino_amine_DH_bsu"/>
</dbReference>
<feature type="chain" id="PRO_5021860074" description="5-methyltetrahydrofolate--homocysteine methyltransferase" evidence="2">
    <location>
        <begin position="27"/>
        <end position="436"/>
    </location>
</feature>
<keyword evidence="2" id="KW-0732">Signal</keyword>
<dbReference type="SUPFAM" id="SSF50969">
    <property type="entry name" value="YVTN repeat-like/Quinoprotein amine dehydrogenase"/>
    <property type="match status" value="1"/>
</dbReference>
<dbReference type="AlphaFoldDB" id="A0A552X3A6"/>
<dbReference type="SUPFAM" id="SSF51004">
    <property type="entry name" value="C-terminal (heme d1) domain of cytochrome cd1-nitrite reductase"/>
    <property type="match status" value="1"/>
</dbReference>
<evidence type="ECO:0008006" key="5">
    <source>
        <dbReference type="Google" id="ProtNLM"/>
    </source>
</evidence>
<evidence type="ECO:0000256" key="1">
    <source>
        <dbReference type="SAM" id="MobiDB-lite"/>
    </source>
</evidence>
<feature type="compositionally biased region" description="Basic and acidic residues" evidence="1">
    <location>
        <begin position="41"/>
        <end position="52"/>
    </location>
</feature>
<dbReference type="OrthoDB" id="60524at2"/>
<protein>
    <recommendedName>
        <fullName evidence="5">5-methyltetrahydrofolate--homocysteine methyltransferase</fullName>
    </recommendedName>
</protein>
<dbReference type="Proteomes" id="UP000320359">
    <property type="component" value="Unassembled WGS sequence"/>
</dbReference>